<dbReference type="InterPro" id="IPR005135">
    <property type="entry name" value="Endo/exonuclease/phosphatase"/>
</dbReference>
<feature type="transmembrane region" description="Helical" evidence="1">
    <location>
        <begin position="37"/>
        <end position="58"/>
    </location>
</feature>
<protein>
    <recommendedName>
        <fullName evidence="2">Endonuclease/exonuclease/phosphatase domain-containing protein</fullName>
    </recommendedName>
</protein>
<dbReference type="GO" id="GO:0006506">
    <property type="term" value="P:GPI anchor biosynthetic process"/>
    <property type="evidence" value="ECO:0007669"/>
    <property type="project" value="TreeGrafter"/>
</dbReference>
<dbReference type="InterPro" id="IPR051916">
    <property type="entry name" value="GPI-anchor_lipid_remodeler"/>
</dbReference>
<dbReference type="GO" id="GO:0003824">
    <property type="term" value="F:catalytic activity"/>
    <property type="evidence" value="ECO:0007669"/>
    <property type="project" value="InterPro"/>
</dbReference>
<dbReference type="OrthoDB" id="635146at2"/>
<reference evidence="3 4" key="1">
    <citation type="submission" date="2017-04" db="EMBL/GenBank/DDBJ databases">
        <title>A new member of the family Flavobacteriaceae isolated from ascidians.</title>
        <authorList>
            <person name="Chen L."/>
        </authorList>
    </citation>
    <scope>NUCLEOTIDE SEQUENCE [LARGE SCALE GENOMIC DNA]</scope>
    <source>
        <strain evidence="3 4">HQA918</strain>
    </source>
</reference>
<organism evidence="3 4">
    <name type="scientific">Sediminicola luteus</name>
    <dbReference type="NCBI Taxonomy" id="319238"/>
    <lineage>
        <taxon>Bacteria</taxon>
        <taxon>Pseudomonadati</taxon>
        <taxon>Bacteroidota</taxon>
        <taxon>Flavobacteriia</taxon>
        <taxon>Flavobacteriales</taxon>
        <taxon>Flavobacteriaceae</taxon>
        <taxon>Sediminicola</taxon>
    </lineage>
</organism>
<keyword evidence="4" id="KW-1185">Reference proteome</keyword>
<evidence type="ECO:0000259" key="2">
    <source>
        <dbReference type="Pfam" id="PF03372"/>
    </source>
</evidence>
<dbReference type="InterPro" id="IPR036691">
    <property type="entry name" value="Endo/exonu/phosph_ase_sf"/>
</dbReference>
<evidence type="ECO:0000256" key="1">
    <source>
        <dbReference type="SAM" id="Phobius"/>
    </source>
</evidence>
<dbReference type="PANTHER" id="PTHR14859">
    <property type="entry name" value="CALCOFLUOR WHITE HYPERSENSITIVE PROTEIN PRECURSOR"/>
    <property type="match status" value="1"/>
</dbReference>
<dbReference type="Gene3D" id="3.60.10.10">
    <property type="entry name" value="Endonuclease/exonuclease/phosphatase"/>
    <property type="match status" value="1"/>
</dbReference>
<sequence length="336" mass="38719">MLTKFFTGILFLVNLGVAFALFLAIIGQYSSWPAFSILALGVPLLVVVNLVFVLFWLWVDWKRIWWSVTVLVLGFFFLGSFYRWGNSSNIESKDSDVSVMSFNVLSFDGFGEFNNDNGASIVDFIAKENPDILCVQEFGRRKIRDLGRQYAYMQMSRNVEGLSRQAIFSHFPIINHGDVPFPNSPNNAMFADILVKADTIRVYNTHLQSFHIGVKRDFLEEKGAEGVFKRLYSGFKKQEEQAQLITENRATHSYKEIICGDFNNTTYSHAVRTLMDGMQDSFFEMGYGYGRTYKFKYYPLRIDFVLVDQSLELTSQKTYTDKLSDHFPVKATFRLK</sequence>
<dbReference type="PANTHER" id="PTHR14859:SF15">
    <property type="entry name" value="ENDONUCLEASE_EXONUCLEASE_PHOSPHATASE DOMAIN-CONTAINING PROTEIN"/>
    <property type="match status" value="1"/>
</dbReference>
<dbReference type="CDD" id="cd09084">
    <property type="entry name" value="EEP-2"/>
    <property type="match status" value="1"/>
</dbReference>
<dbReference type="Pfam" id="PF03372">
    <property type="entry name" value="Exo_endo_phos"/>
    <property type="match status" value="1"/>
</dbReference>
<feature type="transmembrane region" description="Helical" evidence="1">
    <location>
        <begin position="6"/>
        <end position="25"/>
    </location>
</feature>
<keyword evidence="1" id="KW-0472">Membrane</keyword>
<dbReference type="Proteomes" id="UP000219559">
    <property type="component" value="Unassembled WGS sequence"/>
</dbReference>
<dbReference type="SUPFAM" id="SSF56219">
    <property type="entry name" value="DNase I-like"/>
    <property type="match status" value="1"/>
</dbReference>
<proteinExistence type="predicted"/>
<dbReference type="GO" id="GO:0016020">
    <property type="term" value="C:membrane"/>
    <property type="evidence" value="ECO:0007669"/>
    <property type="project" value="GOC"/>
</dbReference>
<evidence type="ECO:0000313" key="3">
    <source>
        <dbReference type="EMBL" id="PCE64834.1"/>
    </source>
</evidence>
<accession>A0A2A4GA33</accession>
<feature type="transmembrane region" description="Helical" evidence="1">
    <location>
        <begin position="64"/>
        <end position="84"/>
    </location>
</feature>
<comment type="caution">
    <text evidence="3">The sequence shown here is derived from an EMBL/GenBank/DDBJ whole genome shotgun (WGS) entry which is preliminary data.</text>
</comment>
<feature type="domain" description="Endonuclease/exonuclease/phosphatase" evidence="2">
    <location>
        <begin position="100"/>
        <end position="326"/>
    </location>
</feature>
<dbReference type="EMBL" id="NBWU01000002">
    <property type="protein sequence ID" value="PCE64834.1"/>
    <property type="molecule type" value="Genomic_DNA"/>
</dbReference>
<dbReference type="AlphaFoldDB" id="A0A2A4GA33"/>
<keyword evidence="1" id="KW-1133">Transmembrane helix</keyword>
<name>A0A2A4GA33_9FLAO</name>
<dbReference type="RefSeq" id="WP_097440113.1">
    <property type="nucleotide sequence ID" value="NZ_KZ300476.1"/>
</dbReference>
<keyword evidence="1" id="KW-0812">Transmembrane</keyword>
<evidence type="ECO:0000313" key="4">
    <source>
        <dbReference type="Proteomes" id="UP000219559"/>
    </source>
</evidence>
<gene>
    <name evidence="3" type="ORF">B7P33_06605</name>
</gene>